<dbReference type="PRINTS" id="PR00177">
    <property type="entry name" value="NMDARECEPTOR"/>
</dbReference>
<dbReference type="Pfam" id="PF00060">
    <property type="entry name" value="Lig_chan"/>
    <property type="match status" value="1"/>
</dbReference>
<dbReference type="SUPFAM" id="SSF81324">
    <property type="entry name" value="Voltage-gated potassium channels"/>
    <property type="match status" value="1"/>
</dbReference>
<accession>R7TJQ1</accession>
<evidence type="ECO:0000256" key="18">
    <source>
        <dbReference type="SAM" id="Phobius"/>
    </source>
</evidence>
<dbReference type="AlphaFoldDB" id="R7TJQ1"/>
<evidence type="ECO:0000256" key="19">
    <source>
        <dbReference type="SAM" id="SignalP"/>
    </source>
</evidence>
<dbReference type="SMART" id="SM00918">
    <property type="entry name" value="Lig_chan-Glu_bd"/>
    <property type="match status" value="1"/>
</dbReference>
<dbReference type="Gene3D" id="1.10.287.70">
    <property type="match status" value="1"/>
</dbReference>
<keyword evidence="17" id="KW-1015">Disulfide bond</keyword>
<dbReference type="InterPro" id="IPR015683">
    <property type="entry name" value="Ionotropic_Glu_rcpt"/>
</dbReference>
<sequence>MASTIGVLFAMFVVKIVNADLDPRSGFSQSFPIGSMFDQDQRTLDIQAGFQVAITRNNRPPKNRNERRVRIQSHSLRLDMNDPYSVSSAFCSLLSSGIFAMFGSHTMNTLNAIHSYSSTFKMPYISLSMPVDEEPYSPYHLYTTPHYIDALLVIIQMYRWPKVYYMYNTRAGLENYQQLLIMIRKEELDIRLIMVRVENGANALDVLDRMDARDNEDKRIIVDLPTPDCKHLLTEKARLTKTVQHHYFLASLGLQEFEIPGVYANGGMNITGFKMVDFKDKEVGNFLRFWQAEDERAWTGLDKDKIPHETAMAVDAVQALSIALTELRNSDRGLFARTLRDSKVYNNGSEGIDCQDDNVSPWQHGDAIIKALRKVRFQGLTGNVEFDDRGFRKNYKLSLLEVTTQMGLAEGHPYLIRRTGTYEGNDQFEGYCADLAEKIAEELPNFQYQIVPVADGTYGSLNENGTWNGMVGELIRHEADLAIAPLTITSGREKVIDFSKPFMSLGISIMIKKNEKKSPGVFSFMYPLSYEIWMCVIFAYIGVSVVLFLVSRFSPYEWHIEDNTDGPTVTNNFTIFNSLWFSLGAFMQQGCDIEPRSMSGRIVGSVWWFFTLIVISSYTANLAAFLTVSRMQSPIESADDLAKQTEIKYGTVKGGSTEGFFKQSEIAVYERMWAFMSSDPSNSVSTNEEGVDRVRRSKGRYAFLMESTTNDYINQRKPCDTMKVGNNLDSKGYGIATPISSPLRDQINLAVLGLREKGELTKLETKWWYDKGECGNKRSTSVKNQDTTNSLKLSNVAGIFYILIAGLVLALVMAFVEFMYKSRTEAHRRKTSFSNAVRSKAKLSITGKPEQQISAYAYAPAAQLISLDGYAEANTHTEEQVWGGERSSTINASLYVNPELNYNRVY</sequence>
<evidence type="ECO:0008006" key="23">
    <source>
        <dbReference type="Google" id="ProtNLM"/>
    </source>
</evidence>
<evidence type="ECO:0000256" key="5">
    <source>
        <dbReference type="ARBA" id="ARBA00022989"/>
    </source>
</evidence>
<comment type="subcellular location">
    <subcellularLocation>
        <location evidence="1">Cell membrane</location>
        <topology evidence="1">Multi-pass membrane protein</topology>
    </subcellularLocation>
    <subcellularLocation>
        <location evidence="14">Postsynaptic cell membrane</location>
    </subcellularLocation>
</comment>
<feature type="domain" description="Ionotropic glutamate receptor L-glutamate and glycine-binding" evidence="21">
    <location>
        <begin position="413"/>
        <end position="476"/>
    </location>
</feature>
<feature type="chain" id="PRO_5004445772" description="Glutamate receptor" evidence="19">
    <location>
        <begin position="20"/>
        <end position="906"/>
    </location>
</feature>
<gene>
    <name evidence="22" type="ORF">CAPTEDRAFT_225637</name>
</gene>
<feature type="site" description="Crucial to convey clamshell closure to channel opening" evidence="16">
    <location>
        <position position="635"/>
    </location>
</feature>
<dbReference type="PANTHER" id="PTHR18966">
    <property type="entry name" value="IONOTROPIC GLUTAMATE RECEPTOR"/>
    <property type="match status" value="1"/>
</dbReference>
<feature type="site" description="Interaction with the cone snail toxin Con-ikot-ikot" evidence="16">
    <location>
        <position position="662"/>
    </location>
</feature>
<feature type="binding site" evidence="15">
    <location>
        <position position="492"/>
    </location>
    <ligand>
        <name>L-glutamate</name>
        <dbReference type="ChEBI" id="CHEBI:29985"/>
    </ligand>
</feature>
<evidence type="ECO:0000256" key="17">
    <source>
        <dbReference type="PIRSR" id="PIRSR601508-3"/>
    </source>
</evidence>
<dbReference type="InterPro" id="IPR001508">
    <property type="entry name" value="Iono_Glu_rcpt_met"/>
</dbReference>
<dbReference type="FunFam" id="3.40.190.10:FF:000024">
    <property type="entry name" value="Glutamate receptor, ionotropic, delta 1"/>
    <property type="match status" value="1"/>
</dbReference>
<evidence type="ECO:0000259" key="20">
    <source>
        <dbReference type="SMART" id="SM00079"/>
    </source>
</evidence>
<keyword evidence="19" id="KW-0732">Signal</keyword>
<feature type="binding site" evidence="15">
    <location>
        <position position="485"/>
    </location>
    <ligand>
        <name>L-glutamate</name>
        <dbReference type="ChEBI" id="CHEBI:29985"/>
    </ligand>
</feature>
<keyword evidence="4 18" id="KW-0812">Transmembrane</keyword>
<dbReference type="STRING" id="283909.R7TJQ1"/>
<evidence type="ECO:0000256" key="10">
    <source>
        <dbReference type="ARBA" id="ARBA00023180"/>
    </source>
</evidence>
<evidence type="ECO:0000256" key="6">
    <source>
        <dbReference type="ARBA" id="ARBA00023018"/>
    </source>
</evidence>
<evidence type="ECO:0000313" key="22">
    <source>
        <dbReference type="EMBL" id="ELT93727.1"/>
    </source>
</evidence>
<dbReference type="InterPro" id="IPR028082">
    <property type="entry name" value="Peripla_BP_I"/>
</dbReference>
<dbReference type="InterPro" id="IPR001320">
    <property type="entry name" value="Iontro_rcpt_C"/>
</dbReference>
<keyword evidence="8 18" id="KW-0472">Membrane</keyword>
<keyword evidence="6" id="KW-0770">Synapse</keyword>
<keyword evidence="3" id="KW-1003">Cell membrane</keyword>
<evidence type="ECO:0000256" key="9">
    <source>
        <dbReference type="ARBA" id="ARBA00023170"/>
    </source>
</evidence>
<evidence type="ECO:0000259" key="21">
    <source>
        <dbReference type="SMART" id="SM00918"/>
    </source>
</evidence>
<dbReference type="GO" id="GO:0038023">
    <property type="term" value="F:signaling receptor activity"/>
    <property type="evidence" value="ECO:0007669"/>
    <property type="project" value="InterPro"/>
</dbReference>
<organism evidence="22">
    <name type="scientific">Capitella teleta</name>
    <name type="common">Polychaete worm</name>
    <dbReference type="NCBI Taxonomy" id="283909"/>
    <lineage>
        <taxon>Eukaryota</taxon>
        <taxon>Metazoa</taxon>
        <taxon>Spiralia</taxon>
        <taxon>Lophotrochozoa</taxon>
        <taxon>Annelida</taxon>
        <taxon>Polychaeta</taxon>
        <taxon>Sedentaria</taxon>
        <taxon>Scolecida</taxon>
        <taxon>Capitellidae</taxon>
        <taxon>Capitella</taxon>
    </lineage>
</organism>
<keyword evidence="10" id="KW-0325">Glycoprotein</keyword>
<keyword evidence="9" id="KW-0675">Receptor</keyword>
<feature type="signal peptide" evidence="19">
    <location>
        <begin position="1"/>
        <end position="19"/>
    </location>
</feature>
<evidence type="ECO:0000256" key="12">
    <source>
        <dbReference type="ARBA" id="ARBA00023286"/>
    </source>
</evidence>
<feature type="transmembrane region" description="Helical" evidence="18">
    <location>
        <begin position="798"/>
        <end position="820"/>
    </location>
</feature>
<dbReference type="SUPFAM" id="SSF53822">
    <property type="entry name" value="Periplasmic binding protein-like I"/>
    <property type="match status" value="1"/>
</dbReference>
<keyword evidence="7" id="KW-0406">Ion transport</keyword>
<keyword evidence="5 18" id="KW-1133">Transmembrane helix</keyword>
<dbReference type="GO" id="GO:0045211">
    <property type="term" value="C:postsynaptic membrane"/>
    <property type="evidence" value="ECO:0007669"/>
    <property type="project" value="UniProtKB-SubCell"/>
</dbReference>
<feature type="binding site" evidence="15">
    <location>
        <position position="656"/>
    </location>
    <ligand>
        <name>L-glutamate</name>
        <dbReference type="ChEBI" id="CHEBI:29985"/>
    </ligand>
</feature>
<proteinExistence type="predicted"/>
<dbReference type="EMBL" id="KB309640">
    <property type="protein sequence ID" value="ELT93727.1"/>
    <property type="molecule type" value="Genomic_DNA"/>
</dbReference>
<dbReference type="InterPro" id="IPR001828">
    <property type="entry name" value="ANF_lig-bd_rcpt"/>
</dbReference>
<evidence type="ECO:0000256" key="2">
    <source>
        <dbReference type="ARBA" id="ARBA00022448"/>
    </source>
</evidence>
<evidence type="ECO:0000256" key="11">
    <source>
        <dbReference type="ARBA" id="ARBA00023257"/>
    </source>
</evidence>
<dbReference type="CDD" id="cd06380">
    <property type="entry name" value="PBP1_iGluR_AMPA"/>
    <property type="match status" value="1"/>
</dbReference>
<feature type="disulfide bond" evidence="17">
    <location>
        <begin position="719"/>
        <end position="774"/>
    </location>
</feature>
<evidence type="ECO:0000256" key="8">
    <source>
        <dbReference type="ARBA" id="ARBA00023136"/>
    </source>
</evidence>
<dbReference type="InParanoid" id="R7TJQ1"/>
<evidence type="ECO:0000256" key="15">
    <source>
        <dbReference type="PIRSR" id="PIRSR601508-1"/>
    </source>
</evidence>
<keyword evidence="13" id="KW-0407">Ion channel</keyword>
<evidence type="ECO:0000256" key="4">
    <source>
        <dbReference type="ARBA" id="ARBA00022692"/>
    </source>
</evidence>
<name>R7TJQ1_CAPTE</name>
<keyword evidence="12" id="KW-1071">Ligand-gated ion channel</keyword>
<dbReference type="InterPro" id="IPR019594">
    <property type="entry name" value="Glu/Gly-bd"/>
</dbReference>
<feature type="binding site" evidence="15">
    <location>
        <position position="657"/>
    </location>
    <ligand>
        <name>L-glutamate</name>
        <dbReference type="ChEBI" id="CHEBI:29985"/>
    </ligand>
</feature>
<evidence type="ECO:0000256" key="1">
    <source>
        <dbReference type="ARBA" id="ARBA00004651"/>
    </source>
</evidence>
<keyword evidence="2" id="KW-0813">Transport</keyword>
<evidence type="ECO:0000256" key="13">
    <source>
        <dbReference type="ARBA" id="ARBA00023303"/>
    </source>
</evidence>
<dbReference type="FunCoup" id="R7TJQ1">
    <property type="interactions" value="172"/>
</dbReference>
<dbReference type="Pfam" id="PF10613">
    <property type="entry name" value="Lig_chan-Glu_bd"/>
    <property type="match status" value="1"/>
</dbReference>
<reference evidence="22" key="1">
    <citation type="journal article" date="2013" name="Nature">
        <title>Insights into bilaterian evolution from three spiralian genomes.</title>
        <authorList>
            <person name="Simakov O."/>
            <person name="Marletaz F."/>
            <person name="Cho S.J."/>
            <person name="Edsinger-Gonzales E."/>
            <person name="Havlak P."/>
            <person name="Hellsten U."/>
            <person name="Kuo D.H."/>
            <person name="Larsson T."/>
            <person name="Lv J."/>
            <person name="Arendt D."/>
            <person name="Savage R."/>
            <person name="Osoegawa K."/>
            <person name="de Jong P."/>
            <person name="Grimwood J."/>
            <person name="Chapman J.A."/>
            <person name="Shapiro H."/>
            <person name="Aerts A."/>
            <person name="Otillar R.P."/>
            <person name="Terry A.Y."/>
            <person name="Boore J.L."/>
            <person name="Grigoriev I.V."/>
            <person name="Lindberg D.R."/>
            <person name="Seaver E.C."/>
            <person name="Weisblat D.A."/>
            <person name="Putnam N.H."/>
            <person name="Rokhsar D.S."/>
        </authorList>
    </citation>
    <scope>NUCLEOTIDE SEQUENCE</scope>
    <source>
        <strain evidence="22">I ESC-2004</strain>
    </source>
</reference>
<evidence type="ECO:0000256" key="7">
    <source>
        <dbReference type="ARBA" id="ARBA00023065"/>
    </source>
</evidence>
<feature type="domain" description="Ionotropic glutamate receptor C-terminal" evidence="20">
    <location>
        <begin position="399"/>
        <end position="770"/>
    </location>
</feature>
<dbReference type="GO" id="GO:0015276">
    <property type="term" value="F:ligand-gated monoatomic ion channel activity"/>
    <property type="evidence" value="ECO:0007669"/>
    <property type="project" value="InterPro"/>
</dbReference>
<protein>
    <recommendedName>
        <fullName evidence="23">Glutamate receptor</fullName>
    </recommendedName>
</protein>
<dbReference type="SUPFAM" id="SSF53850">
    <property type="entry name" value="Periplasmic binding protein-like II"/>
    <property type="match status" value="1"/>
</dbReference>
<dbReference type="OrthoDB" id="5984008at2759"/>
<dbReference type="SMART" id="SM00079">
    <property type="entry name" value="PBPe"/>
    <property type="match status" value="1"/>
</dbReference>
<dbReference type="Gene3D" id="3.40.190.10">
    <property type="entry name" value="Periplasmic binding protein-like II"/>
    <property type="match status" value="2"/>
</dbReference>
<feature type="transmembrane region" description="Helical" evidence="18">
    <location>
        <begin position="606"/>
        <end position="628"/>
    </location>
</feature>
<feature type="transmembrane region" description="Helical" evidence="18">
    <location>
        <begin position="530"/>
        <end position="550"/>
    </location>
</feature>
<feature type="binding site" evidence="15">
    <location>
        <position position="706"/>
    </location>
    <ligand>
        <name>L-glutamate</name>
        <dbReference type="ChEBI" id="CHEBI:29985"/>
    </ligand>
</feature>
<dbReference type="Gene3D" id="3.40.50.2300">
    <property type="match status" value="2"/>
</dbReference>
<dbReference type="Pfam" id="PF01094">
    <property type="entry name" value="ANF_receptor"/>
    <property type="match status" value="1"/>
</dbReference>
<dbReference type="FunFam" id="1.10.287.70:FF:000067">
    <property type="entry name" value="glutamate receptor 2 isoform X1"/>
    <property type="match status" value="1"/>
</dbReference>
<keyword evidence="11" id="KW-0628">Postsynaptic cell membrane</keyword>
<feature type="binding site" evidence="15">
    <location>
        <position position="487"/>
    </location>
    <ligand>
        <name>L-glutamate</name>
        <dbReference type="ChEBI" id="CHEBI:29985"/>
    </ligand>
</feature>
<dbReference type="FunFam" id="3.40.190.10:FF:000087">
    <property type="entry name" value="glutamate receptor 4 isoform X2"/>
    <property type="match status" value="1"/>
</dbReference>
<evidence type="ECO:0000256" key="3">
    <source>
        <dbReference type="ARBA" id="ARBA00022475"/>
    </source>
</evidence>
<evidence type="ECO:0000256" key="14">
    <source>
        <dbReference type="ARBA" id="ARBA00034100"/>
    </source>
</evidence>
<evidence type="ECO:0000256" key="16">
    <source>
        <dbReference type="PIRSR" id="PIRSR601508-2"/>
    </source>
</evidence>